<evidence type="ECO:0000313" key="2">
    <source>
        <dbReference type="Proteomes" id="UP000257451"/>
    </source>
</evidence>
<dbReference type="RefSeq" id="WP_117432198.1">
    <property type="nucleotide sequence ID" value="NZ_PEDF01000075.1"/>
</dbReference>
<protein>
    <submittedName>
        <fullName evidence="1">Putative gamma-glutamyltransferase YwrD</fullName>
        <ecNumber evidence="1">2.3.2.2</ecNumber>
    </submittedName>
</protein>
<sequence>MTSSAGSASPFGWTFPYAWPHTPILAANAVCTSQPLAAQAGLRMLAEGGNAVDAAIATAITLTLVEPVSNGIGSDAFAIVWDGQQLHGLNASGRSPAAWTPEYFCGKDVPILGWNSVTVPGAVSAWVDLHTKFGKLPFERLFGPAITYGRNGFLVSPKVSAQWQAQVALFADQPGFAEAFLPGGRAPRPGELFTFPDHADTLEKIAASTGAAFYRGELADKMEAHARANDAALRASDLAAHRTDWVGTISTNYRDYTIHEIPPNGQGIVALIALGILDQFDMSCYPVDSADSVHLQIEALKLAFSDAQHQLADIDHMTVGPDQLLDKEYLRGRAALIDLKQAKPASAGTPKGGTIYLTAADADGLMVSMIQSNYMGFGSGVVVPGTGISLQNRGSGFVATPGHPNQVGPRKRPYHTIIPGFVTKDGAPVLSFGVMGAQMQPQGHVQMMVRIADYGQNPQAACDGPRFRWVQGLKVSCERGFPPSTLDELRRRGHDLVTVEDYNEFGSCQAIWRLEHGYLAASDPRRDGQAAAF</sequence>
<proteinExistence type="predicted"/>
<dbReference type="Gene3D" id="3.60.20.40">
    <property type="match status" value="1"/>
</dbReference>
<keyword evidence="1" id="KW-0808">Transferase</keyword>
<dbReference type="SUPFAM" id="SSF56235">
    <property type="entry name" value="N-terminal nucleophile aminohydrolases (Ntn hydrolases)"/>
    <property type="match status" value="1"/>
</dbReference>
<organism evidence="1 2">
    <name type="scientific">Mycobacterium marinum</name>
    <dbReference type="NCBI Taxonomy" id="1781"/>
    <lineage>
        <taxon>Bacteria</taxon>
        <taxon>Bacillati</taxon>
        <taxon>Actinomycetota</taxon>
        <taxon>Actinomycetes</taxon>
        <taxon>Mycobacteriales</taxon>
        <taxon>Mycobacteriaceae</taxon>
        <taxon>Mycobacterium</taxon>
        <taxon>Mycobacterium ulcerans group</taxon>
    </lineage>
</organism>
<name>A0A3E2MWH8_MYCMR</name>
<dbReference type="GO" id="GO:0103068">
    <property type="term" value="F:leukotriene C4 gamma-glutamyl transferase activity"/>
    <property type="evidence" value="ECO:0007669"/>
    <property type="project" value="UniProtKB-EC"/>
</dbReference>
<dbReference type="Gene3D" id="1.10.246.130">
    <property type="match status" value="1"/>
</dbReference>
<dbReference type="AlphaFoldDB" id="A0A3E2MWH8"/>
<dbReference type="Pfam" id="PF01019">
    <property type="entry name" value="G_glu_transpept"/>
    <property type="match status" value="1"/>
</dbReference>
<accession>A0A3E2MWH8</accession>
<dbReference type="InterPro" id="IPR052896">
    <property type="entry name" value="GGT-like_enzyme"/>
</dbReference>
<dbReference type="Proteomes" id="UP000257451">
    <property type="component" value="Unassembled WGS sequence"/>
</dbReference>
<dbReference type="PANTHER" id="PTHR43881">
    <property type="entry name" value="GAMMA-GLUTAMYLTRANSPEPTIDASE (AFU_ORTHOLOGUE AFUA_4G13580)"/>
    <property type="match status" value="1"/>
</dbReference>
<keyword evidence="1" id="KW-0012">Acyltransferase</keyword>
<dbReference type="PANTHER" id="PTHR43881:SF1">
    <property type="entry name" value="GAMMA-GLUTAMYLTRANSPEPTIDASE (AFU_ORTHOLOGUE AFUA_4G13580)"/>
    <property type="match status" value="1"/>
</dbReference>
<dbReference type="InterPro" id="IPR043137">
    <property type="entry name" value="GGT_ssub_C"/>
</dbReference>
<dbReference type="EMBL" id="PEDF01000075">
    <property type="protein sequence ID" value="RFZ41757.1"/>
    <property type="molecule type" value="Genomic_DNA"/>
</dbReference>
<dbReference type="PRINTS" id="PR01210">
    <property type="entry name" value="GGTRANSPTASE"/>
</dbReference>
<dbReference type="EC" id="2.3.2.2" evidence="1"/>
<dbReference type="InterPro" id="IPR029055">
    <property type="entry name" value="Ntn_hydrolases_N"/>
</dbReference>
<dbReference type="InterPro" id="IPR043138">
    <property type="entry name" value="GGT_lsub"/>
</dbReference>
<reference evidence="1 2" key="1">
    <citation type="journal article" date="2018" name="Sci. Rep.">
        <title>Extensive genomic diversity among Mycobacterium marinum strains revealed by whole genome sequencing.</title>
        <authorList>
            <person name="Das S."/>
            <person name="Pettersson B.M."/>
            <person name="Behra P.R."/>
            <person name="Mallick A."/>
            <person name="Cheramie M."/>
            <person name="Ramesh M."/>
            <person name="Shirreff L."/>
            <person name="DuCote T."/>
            <person name="Dasgupta S."/>
            <person name="Ennis D.G."/>
            <person name="Kirsebom L.A."/>
        </authorList>
    </citation>
    <scope>NUCLEOTIDE SEQUENCE [LARGE SCALE GENOMIC DNA]</scope>
    <source>
        <strain evidence="1 2">Davis1</strain>
    </source>
</reference>
<comment type="caution">
    <text evidence="1">The sequence shown here is derived from an EMBL/GenBank/DDBJ whole genome shotgun (WGS) entry which is preliminary data.</text>
</comment>
<evidence type="ECO:0000313" key="1">
    <source>
        <dbReference type="EMBL" id="RFZ41757.1"/>
    </source>
</evidence>
<gene>
    <name evidence="1" type="primary">ywrD</name>
    <name evidence="1" type="ORF">DAVIS_02411</name>
</gene>